<dbReference type="PANTHER" id="PTHR45128:SF2">
    <property type="entry name" value="METHYLTRANSFERASE DOMAIN-CONTAINING PROTEIN"/>
    <property type="match status" value="1"/>
</dbReference>
<keyword evidence="4" id="KW-1185">Reference proteome</keyword>
<dbReference type="GO" id="GO:0008168">
    <property type="term" value="F:methyltransferase activity"/>
    <property type="evidence" value="ECO:0007669"/>
    <property type="project" value="UniProtKB-KW"/>
</dbReference>
<dbReference type="OrthoDB" id="5449367at2"/>
<dbReference type="Proteomes" id="UP000184139">
    <property type="component" value="Unassembled WGS sequence"/>
</dbReference>
<feature type="domain" description="Methyltransferase" evidence="1">
    <location>
        <begin position="177"/>
        <end position="284"/>
    </location>
</feature>
<dbReference type="SUPFAM" id="SSF53335">
    <property type="entry name" value="S-adenosyl-L-methionine-dependent methyltransferases"/>
    <property type="match status" value="1"/>
</dbReference>
<proteinExistence type="predicted"/>
<evidence type="ECO:0000259" key="1">
    <source>
        <dbReference type="Pfam" id="PF13847"/>
    </source>
</evidence>
<dbReference type="Gene3D" id="3.40.50.150">
    <property type="entry name" value="Vaccinia Virus protein VP39"/>
    <property type="match status" value="1"/>
</dbReference>
<dbReference type="RefSeq" id="WP_073376749.1">
    <property type="nucleotide sequence ID" value="NZ_FQXS01000016.1"/>
</dbReference>
<feature type="domain" description="S-adenosylmethionine-dependent methyltransferase Rv2258c-like winged HTH" evidence="2">
    <location>
        <begin position="32"/>
        <end position="100"/>
    </location>
</feature>
<gene>
    <name evidence="3" type="ORF">SAMN02745124_02635</name>
</gene>
<keyword evidence="3" id="KW-0808">Transferase</keyword>
<dbReference type="CDD" id="cd02440">
    <property type="entry name" value="AdoMet_MTases"/>
    <property type="match status" value="1"/>
</dbReference>
<name>A0A1M5X0J2_9BACT</name>
<dbReference type="EMBL" id="FQXS01000016">
    <property type="protein sequence ID" value="SHH93142.1"/>
    <property type="molecule type" value="Genomic_DNA"/>
</dbReference>
<evidence type="ECO:0000313" key="3">
    <source>
        <dbReference type="EMBL" id="SHH93142.1"/>
    </source>
</evidence>
<dbReference type="Pfam" id="PF21320">
    <property type="entry name" value="WHD_Rv2258c"/>
    <property type="match status" value="1"/>
</dbReference>
<dbReference type="AlphaFoldDB" id="A0A1M5X0J2"/>
<dbReference type="PANTHER" id="PTHR45128">
    <property type="entry name" value="METHYLTRANSFERASE TYPE 11"/>
    <property type="match status" value="1"/>
</dbReference>
<dbReference type="InterPro" id="IPR048711">
    <property type="entry name" value="WHD_Rv2258c"/>
</dbReference>
<dbReference type="InterPro" id="IPR029063">
    <property type="entry name" value="SAM-dependent_MTases_sf"/>
</dbReference>
<protein>
    <submittedName>
        <fullName evidence="3">Methyltransferase domain-containing protein</fullName>
    </submittedName>
</protein>
<evidence type="ECO:0000313" key="4">
    <source>
        <dbReference type="Proteomes" id="UP000184139"/>
    </source>
</evidence>
<dbReference type="InterPro" id="IPR036390">
    <property type="entry name" value="WH_DNA-bd_sf"/>
</dbReference>
<dbReference type="Pfam" id="PF13847">
    <property type="entry name" value="Methyltransf_31"/>
    <property type="match status" value="1"/>
</dbReference>
<keyword evidence="3" id="KW-0489">Methyltransferase</keyword>
<accession>A0A1M5X0J2</accession>
<dbReference type="InterPro" id="IPR053173">
    <property type="entry name" value="SAM-binding_MTase"/>
</dbReference>
<dbReference type="GO" id="GO:0032259">
    <property type="term" value="P:methylation"/>
    <property type="evidence" value="ECO:0007669"/>
    <property type="project" value="UniProtKB-KW"/>
</dbReference>
<dbReference type="SUPFAM" id="SSF46785">
    <property type="entry name" value="Winged helix' DNA-binding domain"/>
    <property type="match status" value="1"/>
</dbReference>
<dbReference type="InterPro" id="IPR025714">
    <property type="entry name" value="Methyltranfer_dom"/>
</dbReference>
<evidence type="ECO:0000259" key="2">
    <source>
        <dbReference type="Pfam" id="PF21320"/>
    </source>
</evidence>
<reference evidence="3 4" key="1">
    <citation type="submission" date="2016-11" db="EMBL/GenBank/DDBJ databases">
        <authorList>
            <person name="Jaros S."/>
            <person name="Januszkiewicz K."/>
            <person name="Wedrychowicz H."/>
        </authorList>
    </citation>
    <scope>NUCLEOTIDE SEQUENCE [LARGE SCALE GENOMIC DNA]</scope>
    <source>
        <strain evidence="3 4">DSM 9705</strain>
    </source>
</reference>
<dbReference type="STRING" id="1121409.SAMN02745124_02635"/>
<sequence length="358" mass="38661">MNTLIDTVSEQQKIENFLGQVVNDVAAAYSCAMTTVGHRLGLYKVLAQNGPLSAAELAVKAAVSERYVREWLNNQAAGGYVNYNPADQTYHLPAEHAPVLVDENSPIFLAGGMGGLRAIYGIEDRLVEAFKSGEGIGWHEHHESLFYGTEYLFRTGYRAHLTSEWIPALTGVDEKLKAGGKVADIGCGHGASTIILAEAYPNSTFIGFDYHEASVQVARMRAREAGVAERVRFEVATAKNFPGKDYDLICFMDCLHDLGDPLGAASHARQAVADGGSVLLVEPHAGDRVEQNFNPVGRIFYAASTAFCTPNSLSQEGGAALGAQAGESKVAEIVFQAGFNKFRRAAQTPFNLIFEARK</sequence>
<organism evidence="3 4">
    <name type="scientific">Desulfofustis glycolicus DSM 9705</name>
    <dbReference type="NCBI Taxonomy" id="1121409"/>
    <lineage>
        <taxon>Bacteria</taxon>
        <taxon>Pseudomonadati</taxon>
        <taxon>Thermodesulfobacteriota</taxon>
        <taxon>Desulfobulbia</taxon>
        <taxon>Desulfobulbales</taxon>
        <taxon>Desulfocapsaceae</taxon>
        <taxon>Desulfofustis</taxon>
    </lineage>
</organism>